<dbReference type="InterPro" id="IPR049801">
    <property type="entry name" value="T7SS_assoc-like"/>
</dbReference>
<sequence length="155" mass="16688">MADKPKLTLDKAGLKSFVDDQIVPFSDSLDKIANQDSDEGVTMDSLLGKGKITEGEPEIFKIQHPLSIGQMATDDTRTHGKAVVAAITDTAQSISDVYVKQIKLFKDLHTNLNTTISKLMDGQHDNLVKIDGKIFLDGLGTVPGDFQGTGGSQQT</sequence>
<accession>A0A9W6RPZ2</accession>
<dbReference type="NCBIfam" id="NF033533">
    <property type="entry name" value="lone7_assoc_B"/>
    <property type="match status" value="1"/>
</dbReference>
<gene>
    <name evidence="1" type="ORF">Airi01_085880</name>
</gene>
<proteinExistence type="predicted"/>
<evidence type="ECO:0000313" key="2">
    <source>
        <dbReference type="Proteomes" id="UP001165135"/>
    </source>
</evidence>
<reference evidence="1" key="1">
    <citation type="submission" date="2023-03" db="EMBL/GenBank/DDBJ databases">
        <title>Actinoallomurus iriomotensis NBRC 103681.</title>
        <authorList>
            <person name="Ichikawa N."/>
            <person name="Sato H."/>
            <person name="Tonouchi N."/>
        </authorList>
    </citation>
    <scope>NUCLEOTIDE SEQUENCE</scope>
    <source>
        <strain evidence="1">NBRC 103681</strain>
    </source>
</reference>
<dbReference type="EMBL" id="BSTJ01000014">
    <property type="protein sequence ID" value="GLY80321.1"/>
    <property type="molecule type" value="Genomic_DNA"/>
</dbReference>
<dbReference type="RefSeq" id="WP_285633103.1">
    <property type="nucleotide sequence ID" value="NZ_BSTJ01000014.1"/>
</dbReference>
<organism evidence="1 2">
    <name type="scientific">Actinoallomurus iriomotensis</name>
    <dbReference type="NCBI Taxonomy" id="478107"/>
    <lineage>
        <taxon>Bacteria</taxon>
        <taxon>Bacillati</taxon>
        <taxon>Actinomycetota</taxon>
        <taxon>Actinomycetes</taxon>
        <taxon>Streptosporangiales</taxon>
        <taxon>Thermomonosporaceae</taxon>
        <taxon>Actinoallomurus</taxon>
    </lineage>
</organism>
<protein>
    <submittedName>
        <fullName evidence="1">Uncharacterized protein</fullName>
    </submittedName>
</protein>
<dbReference type="Proteomes" id="UP001165135">
    <property type="component" value="Unassembled WGS sequence"/>
</dbReference>
<name>A0A9W6RPZ2_9ACTN</name>
<comment type="caution">
    <text evidence="1">The sequence shown here is derived from an EMBL/GenBank/DDBJ whole genome shotgun (WGS) entry which is preliminary data.</text>
</comment>
<dbReference type="AlphaFoldDB" id="A0A9W6RPZ2"/>
<evidence type="ECO:0000313" key="1">
    <source>
        <dbReference type="EMBL" id="GLY80321.1"/>
    </source>
</evidence>